<keyword evidence="2" id="KW-0732">Signal</keyword>
<feature type="compositionally biased region" description="Low complexity" evidence="1">
    <location>
        <begin position="367"/>
        <end position="485"/>
    </location>
</feature>
<evidence type="ECO:0000259" key="3">
    <source>
        <dbReference type="Pfam" id="PF09362"/>
    </source>
</evidence>
<evidence type="ECO:0000313" key="4">
    <source>
        <dbReference type="EMBL" id="KAF5359151.1"/>
    </source>
</evidence>
<feature type="compositionally biased region" description="Acidic residues" evidence="1">
    <location>
        <begin position="553"/>
        <end position="563"/>
    </location>
</feature>
<dbReference type="EMBL" id="JAACJO010000004">
    <property type="protein sequence ID" value="KAF5359151.1"/>
    <property type="molecule type" value="Genomic_DNA"/>
</dbReference>
<sequence length="703" mass="74736">MTSPLWVLLAWVASAQAYWLMGIENFITTERMDPVVNPGKVSGHVHSVLGGSNFRFNTNTEALRQSECTSIPIPEDKSSYWFPHLYFQWANGSFTSLNGGAVIRNYYLFSDTPGTTTAFPDNFRMLSGDPTLRTYDPNNYAQQAITFLCLDFNGVSSRHNELPVKSCPSGIRAQINFPSCWDGKNLDSPDHKSHVAFLSGGPDSGTCSDPKYPVTIPRIFIEVYWASNEFEQMKSHAMNPSQPFVYAYGDPTGYGYHADFINGWDKGVLQNAVDKCHCNAYGDPTCCVEQGIFHMNKGQSCRITKSINEQTTGTLSKLPGNNPVQPGGRRATMYPDTTSPQLLSPVYAYTGDAPALVGSIIPGTGDSPPATTSASASSSSVLSVPSSSAPVPVPSSSGSVPIPSSSTPVHVPSSSAYVPVPSSSKPVPSHSSASTPQQSEPSSPETSTSSIVVPSETSTAQSTSTQAPTSASTTVVHTHGSSTSSYAHTIPATTKNPFPTFSIPSISISIPSFPIPTFSFPHIPGVGNIPQVPSGNGNVHVGAGSPTTTPSSDCDEDEDDDTGVDAPVSSGHDGSGNTSNGNGNTHTGTSSSSGSTPHYYNTPEVHTPVPNGHEGSSVINTNRPLTDSGSGSDDHSGGPSSSSSNAKPRRCPNRKRNRRTLLERESLSEAVSPVEGHAQLLGRQVVRRHSHHRRHSMRSFMDW</sequence>
<feature type="signal peptide" evidence="2">
    <location>
        <begin position="1"/>
        <end position="17"/>
    </location>
</feature>
<feature type="compositionally biased region" description="Low complexity" evidence="1">
    <location>
        <begin position="627"/>
        <end position="644"/>
    </location>
</feature>
<feature type="compositionally biased region" description="Low complexity" evidence="1">
    <location>
        <begin position="569"/>
        <end position="596"/>
    </location>
</feature>
<evidence type="ECO:0000256" key="2">
    <source>
        <dbReference type="SAM" id="SignalP"/>
    </source>
</evidence>
<gene>
    <name evidence="4" type="ORF">D9756_002981</name>
</gene>
<dbReference type="AlphaFoldDB" id="A0A8H5LJ21"/>
<feature type="compositionally biased region" description="Basic residues" evidence="1">
    <location>
        <begin position="685"/>
        <end position="697"/>
    </location>
</feature>
<name>A0A8H5LJ21_9AGAR</name>
<feature type="region of interest" description="Disordered" evidence="1">
    <location>
        <begin position="529"/>
        <end position="703"/>
    </location>
</feature>
<accession>A0A8H5LJ21</accession>
<comment type="caution">
    <text evidence="4">The sequence shown here is derived from an EMBL/GenBank/DDBJ whole genome shotgun (WGS) entry which is preliminary data.</text>
</comment>
<feature type="region of interest" description="Disordered" evidence="1">
    <location>
        <begin position="360"/>
        <end position="490"/>
    </location>
</feature>
<dbReference type="InterPro" id="IPR018535">
    <property type="entry name" value="DUF1996"/>
</dbReference>
<feature type="compositionally biased region" description="Basic residues" evidence="1">
    <location>
        <begin position="647"/>
        <end position="659"/>
    </location>
</feature>
<reference evidence="4 5" key="1">
    <citation type="journal article" date="2020" name="ISME J.">
        <title>Uncovering the hidden diversity of litter-decomposition mechanisms in mushroom-forming fungi.</title>
        <authorList>
            <person name="Floudas D."/>
            <person name="Bentzer J."/>
            <person name="Ahren D."/>
            <person name="Johansson T."/>
            <person name="Persson P."/>
            <person name="Tunlid A."/>
        </authorList>
    </citation>
    <scope>NUCLEOTIDE SEQUENCE [LARGE SCALE GENOMIC DNA]</scope>
    <source>
        <strain evidence="4 5">CBS 146.42</strain>
    </source>
</reference>
<evidence type="ECO:0000313" key="5">
    <source>
        <dbReference type="Proteomes" id="UP000559027"/>
    </source>
</evidence>
<dbReference type="Pfam" id="PF09362">
    <property type="entry name" value="DUF1996"/>
    <property type="match status" value="1"/>
</dbReference>
<feature type="chain" id="PRO_5034426435" description="DUF1996 domain-containing protein" evidence="2">
    <location>
        <begin position="18"/>
        <end position="703"/>
    </location>
</feature>
<dbReference type="Proteomes" id="UP000559027">
    <property type="component" value="Unassembled WGS sequence"/>
</dbReference>
<evidence type="ECO:0000256" key="1">
    <source>
        <dbReference type="SAM" id="MobiDB-lite"/>
    </source>
</evidence>
<dbReference type="PANTHER" id="PTHR43662">
    <property type="match status" value="1"/>
</dbReference>
<organism evidence="4 5">
    <name type="scientific">Leucocoprinus leucothites</name>
    <dbReference type="NCBI Taxonomy" id="201217"/>
    <lineage>
        <taxon>Eukaryota</taxon>
        <taxon>Fungi</taxon>
        <taxon>Dikarya</taxon>
        <taxon>Basidiomycota</taxon>
        <taxon>Agaricomycotina</taxon>
        <taxon>Agaricomycetes</taxon>
        <taxon>Agaricomycetidae</taxon>
        <taxon>Agaricales</taxon>
        <taxon>Agaricineae</taxon>
        <taxon>Agaricaceae</taxon>
        <taxon>Leucocoprinus</taxon>
    </lineage>
</organism>
<dbReference type="OrthoDB" id="74764at2759"/>
<protein>
    <recommendedName>
        <fullName evidence="3">DUF1996 domain-containing protein</fullName>
    </recommendedName>
</protein>
<keyword evidence="5" id="KW-1185">Reference proteome</keyword>
<dbReference type="PANTHER" id="PTHR43662:SF3">
    <property type="entry name" value="DOMAIN PROTEIN, PUTATIVE (AFU_ORTHOLOGUE AFUA_6G11970)-RELATED"/>
    <property type="match status" value="1"/>
</dbReference>
<feature type="domain" description="DUF1996" evidence="3">
    <location>
        <begin position="33"/>
        <end position="264"/>
    </location>
</feature>
<proteinExistence type="predicted"/>